<dbReference type="EMBL" id="GBXM01012306">
    <property type="protein sequence ID" value="JAH96271.1"/>
    <property type="molecule type" value="Transcribed_RNA"/>
</dbReference>
<sequence length="70" mass="7967">MQGSDLADDCPKRFPLPAWPHRQSCCDMELSRRKRPIFHSSLMHHGILPINIQLELYTEKAVGKGSHADV</sequence>
<reference evidence="1" key="2">
    <citation type="journal article" date="2015" name="Fish Shellfish Immunol.">
        <title>Early steps in the European eel (Anguilla anguilla)-Vibrio vulnificus interaction in the gills: Role of the RtxA13 toxin.</title>
        <authorList>
            <person name="Callol A."/>
            <person name="Pajuelo D."/>
            <person name="Ebbesson L."/>
            <person name="Teles M."/>
            <person name="MacKenzie S."/>
            <person name="Amaro C."/>
        </authorList>
    </citation>
    <scope>NUCLEOTIDE SEQUENCE</scope>
</reference>
<reference evidence="1" key="1">
    <citation type="submission" date="2014-11" db="EMBL/GenBank/DDBJ databases">
        <authorList>
            <person name="Amaro Gonzalez C."/>
        </authorList>
    </citation>
    <scope>NUCLEOTIDE SEQUENCE</scope>
</reference>
<dbReference type="AlphaFoldDB" id="A0A0E9X1F9"/>
<accession>A0A0E9X1F9</accession>
<proteinExistence type="predicted"/>
<evidence type="ECO:0000313" key="1">
    <source>
        <dbReference type="EMBL" id="JAH96271.1"/>
    </source>
</evidence>
<protein>
    <submittedName>
        <fullName evidence="1">Uncharacterized protein</fullName>
    </submittedName>
</protein>
<organism evidence="1">
    <name type="scientific">Anguilla anguilla</name>
    <name type="common">European freshwater eel</name>
    <name type="synonym">Muraena anguilla</name>
    <dbReference type="NCBI Taxonomy" id="7936"/>
    <lineage>
        <taxon>Eukaryota</taxon>
        <taxon>Metazoa</taxon>
        <taxon>Chordata</taxon>
        <taxon>Craniata</taxon>
        <taxon>Vertebrata</taxon>
        <taxon>Euteleostomi</taxon>
        <taxon>Actinopterygii</taxon>
        <taxon>Neopterygii</taxon>
        <taxon>Teleostei</taxon>
        <taxon>Anguilliformes</taxon>
        <taxon>Anguillidae</taxon>
        <taxon>Anguilla</taxon>
    </lineage>
</organism>
<name>A0A0E9X1F9_ANGAN</name>